<dbReference type="Ensembl" id="ENSMMDT00005000192.1">
    <property type="protein sequence ID" value="ENSMMDP00005000187.1"/>
    <property type="gene ID" value="ENSMMDG00005000119.1"/>
</dbReference>
<keyword evidence="4" id="KW-0130">Cell adhesion</keyword>
<dbReference type="Proteomes" id="UP000472263">
    <property type="component" value="Chromosome 1"/>
</dbReference>
<keyword evidence="6" id="KW-0325">Glycoprotein</keyword>
<dbReference type="PANTHER" id="PTHR23412:SF6">
    <property type="entry name" value="MESOTHELIN"/>
    <property type="match status" value="1"/>
</dbReference>
<accession>A0A667WGI0</accession>
<dbReference type="InParanoid" id="A0A667WGI0"/>
<evidence type="ECO:0000256" key="3">
    <source>
        <dbReference type="ARBA" id="ARBA00022729"/>
    </source>
</evidence>
<sequence length="478" mass="52672">DDLATEIPRSLLLGFSSSDDSVIKKLNKKKWKRHLSSSVLQGFTCTKVTSLRKVHIKNLIKACRRKGRQKVILKETQLTCMYNYIKGESDVASYSLYPPDVLLYYDYSLVTQVACRSYFVELADADFSVFSSVLSYKRATLFANARSCLGITSTTLTEDNISVLGNMCCTLDGSYIMNSHSSILEKLKHCSDLTSVQAAATETLLLGGTTTYGAPSTWSEQTLDDLGILPLYLTETFYAEFNKVTNECTVGMITQVVISDDTFPFDYDDVTQFNCCLSATIVKDNLAAITDKVDQEEYLTIVLMKLREVGFPPDRKEKVQVLGPASRVATNDDINMWNITKIDTLCALMDSSDGEWDPDMAKAIISKYLSKAGNSLGSAELNCIGGANLCSLDTSVLSAITSDALSKADALTVSNCTLEKKKVLFPIAKVAFSGTTRSTIDGTTYQLMENYLGKQVCTHTHTHTQTPHLERQSGKTLQ</sequence>
<evidence type="ECO:0000256" key="2">
    <source>
        <dbReference type="ARBA" id="ARBA00011016"/>
    </source>
</evidence>
<proteinExistence type="inferred from homology"/>
<evidence type="ECO:0000313" key="8">
    <source>
        <dbReference type="Proteomes" id="UP000472263"/>
    </source>
</evidence>
<dbReference type="InterPro" id="IPR010335">
    <property type="entry name" value="Mesothelin"/>
</dbReference>
<reference evidence="7" key="2">
    <citation type="submission" date="2025-08" db="UniProtKB">
        <authorList>
            <consortium name="Ensembl"/>
        </authorList>
    </citation>
    <scope>IDENTIFICATION</scope>
</reference>
<dbReference type="Pfam" id="PF06060">
    <property type="entry name" value="Mesothelin"/>
    <property type="match status" value="2"/>
</dbReference>
<comment type="similarity">
    <text evidence="2">Belongs to the mesothelin family.</text>
</comment>
<protein>
    <submittedName>
        <fullName evidence="7">Uncharacterized protein</fullName>
    </submittedName>
</protein>
<dbReference type="GeneTree" id="ENSGT00950000182957"/>
<comment type="subcellular location">
    <subcellularLocation>
        <location evidence="1">Membrane</location>
    </subcellularLocation>
</comment>
<dbReference type="GO" id="GO:0016020">
    <property type="term" value="C:membrane"/>
    <property type="evidence" value="ECO:0007669"/>
    <property type="project" value="UniProtKB-SubCell"/>
</dbReference>
<dbReference type="PANTHER" id="PTHR23412">
    <property type="entry name" value="STEREOCILIN RELATED"/>
    <property type="match status" value="1"/>
</dbReference>
<name>A0A667WGI0_9TELE</name>
<keyword evidence="5" id="KW-0472">Membrane</keyword>
<dbReference type="InterPro" id="IPR026664">
    <property type="entry name" value="Stereocilin-rel"/>
</dbReference>
<dbReference type="AlphaFoldDB" id="A0A667WGI0"/>
<dbReference type="GO" id="GO:0007160">
    <property type="term" value="P:cell-matrix adhesion"/>
    <property type="evidence" value="ECO:0007669"/>
    <property type="project" value="TreeGrafter"/>
</dbReference>
<evidence type="ECO:0000256" key="6">
    <source>
        <dbReference type="ARBA" id="ARBA00023180"/>
    </source>
</evidence>
<keyword evidence="8" id="KW-1185">Reference proteome</keyword>
<evidence type="ECO:0000256" key="1">
    <source>
        <dbReference type="ARBA" id="ARBA00004370"/>
    </source>
</evidence>
<organism evidence="7 8">
    <name type="scientific">Myripristis murdjan</name>
    <name type="common">pinecone soldierfish</name>
    <dbReference type="NCBI Taxonomy" id="586833"/>
    <lineage>
        <taxon>Eukaryota</taxon>
        <taxon>Metazoa</taxon>
        <taxon>Chordata</taxon>
        <taxon>Craniata</taxon>
        <taxon>Vertebrata</taxon>
        <taxon>Euteleostomi</taxon>
        <taxon>Actinopterygii</taxon>
        <taxon>Neopterygii</taxon>
        <taxon>Teleostei</taxon>
        <taxon>Neoteleostei</taxon>
        <taxon>Acanthomorphata</taxon>
        <taxon>Holocentriformes</taxon>
        <taxon>Holocentridae</taxon>
        <taxon>Myripristis</taxon>
    </lineage>
</organism>
<reference evidence="7" key="3">
    <citation type="submission" date="2025-09" db="UniProtKB">
        <authorList>
            <consortium name="Ensembl"/>
        </authorList>
    </citation>
    <scope>IDENTIFICATION</scope>
</reference>
<dbReference type="GO" id="GO:0009986">
    <property type="term" value="C:cell surface"/>
    <property type="evidence" value="ECO:0007669"/>
    <property type="project" value="TreeGrafter"/>
</dbReference>
<evidence type="ECO:0000256" key="5">
    <source>
        <dbReference type="ARBA" id="ARBA00023136"/>
    </source>
</evidence>
<evidence type="ECO:0000256" key="4">
    <source>
        <dbReference type="ARBA" id="ARBA00022889"/>
    </source>
</evidence>
<reference evidence="7" key="1">
    <citation type="submission" date="2019-06" db="EMBL/GenBank/DDBJ databases">
        <authorList>
            <consortium name="Wellcome Sanger Institute Data Sharing"/>
        </authorList>
    </citation>
    <scope>NUCLEOTIDE SEQUENCE [LARGE SCALE GENOMIC DNA]</scope>
</reference>
<keyword evidence="3" id="KW-0732">Signal</keyword>
<evidence type="ECO:0000313" key="7">
    <source>
        <dbReference type="Ensembl" id="ENSMMDP00005000187.1"/>
    </source>
</evidence>